<feature type="domain" description="Ig-like" evidence="11">
    <location>
        <begin position="151"/>
        <end position="234"/>
    </location>
</feature>
<evidence type="ECO:0000256" key="7">
    <source>
        <dbReference type="ARBA" id="ARBA00038361"/>
    </source>
</evidence>
<dbReference type="PANTHER" id="PTHR12035">
    <property type="entry name" value="SIALIC ACID BINDING IMMUNOGLOBULIN-LIKE LECTIN"/>
    <property type="match status" value="1"/>
</dbReference>
<accession>A0ABM1VKL7</accession>
<keyword evidence="5 9" id="KW-1133">Transmembrane helix</keyword>
<dbReference type="InterPro" id="IPR013106">
    <property type="entry name" value="Ig_V-set"/>
</dbReference>
<reference evidence="13" key="1">
    <citation type="submission" date="2025-08" db="UniProtKB">
        <authorList>
            <consortium name="RefSeq"/>
        </authorList>
    </citation>
    <scope>IDENTIFICATION</scope>
</reference>
<evidence type="ECO:0000256" key="1">
    <source>
        <dbReference type="ARBA" id="ARBA00004167"/>
    </source>
</evidence>
<dbReference type="GeneID" id="101643104"/>
<dbReference type="InterPro" id="IPR007110">
    <property type="entry name" value="Ig-like_dom"/>
</dbReference>
<dbReference type="InterPro" id="IPR036179">
    <property type="entry name" value="Ig-like_dom_sf"/>
</dbReference>
<feature type="compositionally biased region" description="Polar residues" evidence="8">
    <location>
        <begin position="294"/>
        <end position="311"/>
    </location>
</feature>
<organism evidence="12 13">
    <name type="scientific">Echinops telfairi</name>
    <name type="common">Lesser hedgehog tenrec</name>
    <dbReference type="NCBI Taxonomy" id="9371"/>
    <lineage>
        <taxon>Eukaryota</taxon>
        <taxon>Metazoa</taxon>
        <taxon>Chordata</taxon>
        <taxon>Craniata</taxon>
        <taxon>Vertebrata</taxon>
        <taxon>Euteleostomi</taxon>
        <taxon>Mammalia</taxon>
        <taxon>Eutheria</taxon>
        <taxon>Afrotheria</taxon>
        <taxon>Tenrecidae</taxon>
        <taxon>Tenrecinae</taxon>
        <taxon>Echinops</taxon>
    </lineage>
</organism>
<dbReference type="InterPro" id="IPR051036">
    <property type="entry name" value="SIGLEC"/>
</dbReference>
<dbReference type="InterPro" id="IPR013783">
    <property type="entry name" value="Ig-like_fold"/>
</dbReference>
<comment type="similarity">
    <text evidence="7">Belongs to the immunoglobulin superfamily. SIGLEC (sialic acid binding Ig-like lectin) family.</text>
</comment>
<dbReference type="SUPFAM" id="SSF48726">
    <property type="entry name" value="Immunoglobulin"/>
    <property type="match status" value="2"/>
</dbReference>
<comment type="subcellular location">
    <subcellularLocation>
        <location evidence="1">Membrane</location>
        <topology evidence="1">Single-pass membrane protein</topology>
    </subcellularLocation>
</comment>
<evidence type="ECO:0000256" key="9">
    <source>
        <dbReference type="SAM" id="Phobius"/>
    </source>
</evidence>
<dbReference type="InterPro" id="IPR003599">
    <property type="entry name" value="Ig_sub"/>
</dbReference>
<evidence type="ECO:0000313" key="13">
    <source>
        <dbReference type="RefSeq" id="XP_030742169.1"/>
    </source>
</evidence>
<gene>
    <name evidence="13" type="primary">LOC101643104</name>
</gene>
<dbReference type="Proteomes" id="UP000694863">
    <property type="component" value="Unplaced"/>
</dbReference>
<sequence length="364" mass="39981">MFLLLLLLLPPLPLLGQRSWAPDPGFNLQIPKSVTVQEGLCVAVPCVVSYPRVEWNQSTPALAYWFQDGSNIYTDAPVATNDPERKVQEETRDRFHLTGDPRRNDCSLDITDARMTDVGSYFFKITRGTYVKFSYKYNPLHVNVTALTETPKIHIQGTLEAGRPKNITCKAPWACKRGKPPIFSWSGVAVTALGPMDPHSSILTLTPEPAHNDTTLTCRVTLPGAGVTTESTIQLIVSWKPSPWSGVVKGVAWGVGIATLLALCLCLVFFVRKVHKKKSAEKAAHTNDVHPALGTSSQGHLYESRSGSPTDHPSPAAAAPASKEEQELHYASVTFQEPQSWSSQHVKAQETPNTTEYSEIRLAK</sequence>
<evidence type="ECO:0000256" key="2">
    <source>
        <dbReference type="ARBA" id="ARBA00022692"/>
    </source>
</evidence>
<evidence type="ECO:0000256" key="3">
    <source>
        <dbReference type="ARBA" id="ARBA00022734"/>
    </source>
</evidence>
<keyword evidence="3" id="KW-0430">Lectin</keyword>
<evidence type="ECO:0000256" key="4">
    <source>
        <dbReference type="ARBA" id="ARBA00022889"/>
    </source>
</evidence>
<feature type="region of interest" description="Disordered" evidence="8">
    <location>
        <begin position="280"/>
        <end position="364"/>
    </location>
</feature>
<keyword evidence="2 9" id="KW-0812">Transmembrane</keyword>
<dbReference type="PROSITE" id="PS50835">
    <property type="entry name" value="IG_LIKE"/>
    <property type="match status" value="2"/>
</dbReference>
<name>A0ABM1VKL7_ECHTE</name>
<evidence type="ECO:0000259" key="11">
    <source>
        <dbReference type="PROSITE" id="PS50835"/>
    </source>
</evidence>
<evidence type="ECO:0000256" key="6">
    <source>
        <dbReference type="ARBA" id="ARBA00023136"/>
    </source>
</evidence>
<feature type="signal peptide" evidence="10">
    <location>
        <begin position="1"/>
        <end position="16"/>
    </location>
</feature>
<evidence type="ECO:0000256" key="8">
    <source>
        <dbReference type="SAM" id="MobiDB-lite"/>
    </source>
</evidence>
<feature type="chain" id="PRO_5046924659" evidence="10">
    <location>
        <begin position="17"/>
        <end position="364"/>
    </location>
</feature>
<feature type="transmembrane region" description="Helical" evidence="9">
    <location>
        <begin position="250"/>
        <end position="271"/>
    </location>
</feature>
<feature type="compositionally biased region" description="Polar residues" evidence="8">
    <location>
        <begin position="333"/>
        <end position="357"/>
    </location>
</feature>
<protein>
    <submittedName>
        <fullName evidence="13">Myeloid cell surface antigen CD33-like</fullName>
    </submittedName>
</protein>
<dbReference type="PANTHER" id="PTHR12035:SF139">
    <property type="entry name" value="IG-LIKE DOMAIN-CONTAINING PROTEIN"/>
    <property type="match status" value="1"/>
</dbReference>
<evidence type="ECO:0000256" key="5">
    <source>
        <dbReference type="ARBA" id="ARBA00022989"/>
    </source>
</evidence>
<keyword evidence="6 9" id="KW-0472">Membrane</keyword>
<dbReference type="SMART" id="SM00409">
    <property type="entry name" value="IG"/>
    <property type="match status" value="2"/>
</dbReference>
<evidence type="ECO:0000256" key="10">
    <source>
        <dbReference type="SAM" id="SignalP"/>
    </source>
</evidence>
<keyword evidence="12" id="KW-1185">Reference proteome</keyword>
<keyword evidence="10" id="KW-0732">Signal</keyword>
<dbReference type="RefSeq" id="XP_030742169.1">
    <property type="nucleotide sequence ID" value="XM_030886309.1"/>
</dbReference>
<keyword evidence="4" id="KW-0130">Cell adhesion</keyword>
<dbReference type="Pfam" id="PF07686">
    <property type="entry name" value="V-set"/>
    <property type="match status" value="1"/>
</dbReference>
<feature type="domain" description="Ig-like" evidence="11">
    <location>
        <begin position="24"/>
        <end position="134"/>
    </location>
</feature>
<dbReference type="Gene3D" id="2.60.40.10">
    <property type="entry name" value="Immunoglobulins"/>
    <property type="match status" value="2"/>
</dbReference>
<proteinExistence type="inferred from homology"/>
<evidence type="ECO:0000313" key="12">
    <source>
        <dbReference type="Proteomes" id="UP000694863"/>
    </source>
</evidence>